<accession>A0A411DUD0</accession>
<reference evidence="1" key="1">
    <citation type="submission" date="2019-01" db="EMBL/GenBank/DDBJ databases">
        <title>Whole Genome Sequencing for Putative Detection of Antimicrobial Resistance and Potential Virulence Factors in Chryseobacterium indologenes isolated from Nile Tilapia in Tanzania.</title>
        <authorList>
            <person name="Mwega E."/>
            <person name="Mutoloki S."/>
            <person name="Mugimba K."/>
            <person name="Colquhoun D."/>
            <person name="Mdegela R."/>
            <person name="Evensen O."/>
            <person name="Wasteson Y."/>
        </authorList>
    </citation>
    <scope>NUCLEOTIDE SEQUENCE [LARGE SCALE GENOMIC DNA]</scope>
    <source>
        <strain evidence="1">StR 01</strain>
    </source>
</reference>
<dbReference type="InterPro" id="IPR052026">
    <property type="entry name" value="ExeA_AAA_ATPase_DNA-bind"/>
</dbReference>
<protein>
    <submittedName>
        <fullName evidence="1">AAA family ATPase</fullName>
    </submittedName>
</protein>
<dbReference type="SUPFAM" id="SSF52540">
    <property type="entry name" value="P-loop containing nucleoside triphosphate hydrolases"/>
    <property type="match status" value="1"/>
</dbReference>
<dbReference type="PANTHER" id="PTHR35894:SF1">
    <property type="entry name" value="PHOSPHORIBULOKINASE _ URIDINE KINASE FAMILY"/>
    <property type="match status" value="1"/>
</dbReference>
<name>A0A411DUD0_CHRID</name>
<proteinExistence type="predicted"/>
<dbReference type="InterPro" id="IPR027417">
    <property type="entry name" value="P-loop_NTPase"/>
</dbReference>
<dbReference type="PANTHER" id="PTHR35894">
    <property type="entry name" value="GENERAL SECRETION PATHWAY PROTEIN A-RELATED"/>
    <property type="match status" value="1"/>
</dbReference>
<dbReference type="InterPro" id="IPR008868">
    <property type="entry name" value="TniB"/>
</dbReference>
<dbReference type="Pfam" id="PF05621">
    <property type="entry name" value="TniB"/>
    <property type="match status" value="1"/>
</dbReference>
<dbReference type="AlphaFoldDB" id="A0A411DUD0"/>
<gene>
    <name evidence="1" type="ORF">EU348_18485</name>
</gene>
<organism evidence="1">
    <name type="scientific">Chryseobacterium indologenes</name>
    <name type="common">Flavobacterium indologenes</name>
    <dbReference type="NCBI Taxonomy" id="253"/>
    <lineage>
        <taxon>Bacteria</taxon>
        <taxon>Pseudomonadati</taxon>
        <taxon>Bacteroidota</taxon>
        <taxon>Flavobacteriia</taxon>
        <taxon>Flavobacteriales</taxon>
        <taxon>Weeksellaceae</taxon>
        <taxon>Chryseobacterium group</taxon>
        <taxon>Chryseobacterium</taxon>
    </lineage>
</organism>
<sequence>MTMMHLHNKTQELINTLTDDERIKSVKKSKWIGYTQAKKIHKKLEDLRDYPTNLRMPNLLLIGDSNNGKTALLNKFIANNPSFIIEETQEVILPALMVQAPPEPDEKRFYNIILENLYAPYKSSEKIEMRQQRTIHLLKKLNVKILIIDEIHHLLAGTISKQRLFLNVIKYISNELQISLVCSGTREAFNAIQTDQQLANRFEPKVLPKWNNDEEYLRLLASFERILPLKNPSHLIENSLCSLILSKSEGLLGEISKILELSTILAIETGIEKINKNILENIDYTPPSERKKMIFR</sequence>
<evidence type="ECO:0000313" key="1">
    <source>
        <dbReference type="EMBL" id="QBA23924.1"/>
    </source>
</evidence>
<dbReference type="Gene3D" id="3.40.50.300">
    <property type="entry name" value="P-loop containing nucleotide triphosphate hydrolases"/>
    <property type="match status" value="1"/>
</dbReference>
<dbReference type="EMBL" id="CP035532">
    <property type="protein sequence ID" value="QBA23924.1"/>
    <property type="molecule type" value="Genomic_DNA"/>
</dbReference>